<dbReference type="Gene3D" id="3.10.450.50">
    <property type="match status" value="1"/>
</dbReference>
<accession>A0A4C2EBZ0</accession>
<organism evidence="2 3">
    <name type="scientific">Zygosaccharomyces mellis</name>
    <dbReference type="NCBI Taxonomy" id="42258"/>
    <lineage>
        <taxon>Eukaryota</taxon>
        <taxon>Fungi</taxon>
        <taxon>Dikarya</taxon>
        <taxon>Ascomycota</taxon>
        <taxon>Saccharomycotina</taxon>
        <taxon>Saccharomycetes</taxon>
        <taxon>Saccharomycetales</taxon>
        <taxon>Saccharomycetaceae</taxon>
        <taxon>Zygosaccharomyces</taxon>
    </lineage>
</organism>
<protein>
    <recommendedName>
        <fullName evidence="1">SnoaL-like domain-containing protein</fullName>
    </recommendedName>
</protein>
<dbReference type="InterPro" id="IPR037401">
    <property type="entry name" value="SnoaL-like"/>
</dbReference>
<gene>
    <name evidence="2" type="ORF">ZYGM_000145</name>
</gene>
<name>A0A4C2EBZ0_9SACH</name>
<dbReference type="Pfam" id="PF13577">
    <property type="entry name" value="SnoaL_4"/>
    <property type="match status" value="1"/>
</dbReference>
<evidence type="ECO:0000313" key="2">
    <source>
        <dbReference type="EMBL" id="GCF01678.1"/>
    </source>
</evidence>
<dbReference type="AlphaFoldDB" id="A0A4C2EBZ0"/>
<proteinExistence type="predicted"/>
<sequence length="150" mass="16829">MSFPVKLSYLSDREAIADVIYRCVLSVDIADKNLFDSSLLSSATLEFNGTELIGKQNICTSLFEKVSKLDSTHHVSNLRINLLDNKAFVTASVLAQHYREGEGNISNTQNMSSGGFNFFEVVKDEFEGIWKVKNWKIKTIWSEGDPTIIS</sequence>
<evidence type="ECO:0000259" key="1">
    <source>
        <dbReference type="Pfam" id="PF13577"/>
    </source>
</evidence>
<keyword evidence="3" id="KW-1185">Reference proteome</keyword>
<feature type="domain" description="SnoaL-like" evidence="1">
    <location>
        <begin position="9"/>
        <end position="136"/>
    </location>
</feature>
<dbReference type="Proteomes" id="UP000301737">
    <property type="component" value="Unassembled WGS sequence"/>
</dbReference>
<dbReference type="InterPro" id="IPR032710">
    <property type="entry name" value="NTF2-like_dom_sf"/>
</dbReference>
<dbReference type="OrthoDB" id="4035449at2759"/>
<dbReference type="SUPFAM" id="SSF54427">
    <property type="entry name" value="NTF2-like"/>
    <property type="match status" value="1"/>
</dbReference>
<dbReference type="EMBL" id="BIMX01000047">
    <property type="protein sequence ID" value="GCF01678.1"/>
    <property type="molecule type" value="Genomic_DNA"/>
</dbReference>
<reference evidence="2 3" key="1">
    <citation type="submission" date="2019-01" db="EMBL/GenBank/DDBJ databases">
        <title>Draft Genome Sequencing of Zygosaccharomyces mellis Ca-7.</title>
        <authorList>
            <person name="Shiwa Y."/>
            <person name="Kanesaki Y."/>
            <person name="Ishige T."/>
            <person name="Mura K."/>
            <person name="Hori T."/>
            <person name="Tamura T."/>
        </authorList>
    </citation>
    <scope>NUCLEOTIDE SEQUENCE [LARGE SCALE GENOMIC DNA]</scope>
    <source>
        <strain evidence="2 3">Ca-7</strain>
    </source>
</reference>
<evidence type="ECO:0000313" key="3">
    <source>
        <dbReference type="Proteomes" id="UP000301737"/>
    </source>
</evidence>
<comment type="caution">
    <text evidence="2">The sequence shown here is derived from an EMBL/GenBank/DDBJ whole genome shotgun (WGS) entry which is preliminary data.</text>
</comment>